<dbReference type="Pfam" id="PF02628">
    <property type="entry name" value="COX15-CtaA"/>
    <property type="match status" value="1"/>
</dbReference>
<comment type="catalytic activity">
    <reaction evidence="11">
        <text>Fe(II)-heme o + 2 A + H2O = Fe(II)-heme a + 2 AH2</text>
        <dbReference type="Rhea" id="RHEA:63388"/>
        <dbReference type="ChEBI" id="CHEBI:13193"/>
        <dbReference type="ChEBI" id="CHEBI:15377"/>
        <dbReference type="ChEBI" id="CHEBI:17499"/>
        <dbReference type="ChEBI" id="CHEBI:60530"/>
        <dbReference type="ChEBI" id="CHEBI:61715"/>
        <dbReference type="EC" id="1.17.99.9"/>
    </reaction>
    <physiologicalReaction direction="left-to-right" evidence="11">
        <dbReference type="Rhea" id="RHEA:63389"/>
    </physiologicalReaction>
</comment>
<keyword evidence="14" id="KW-1185">Reference proteome</keyword>
<evidence type="ECO:0000313" key="14">
    <source>
        <dbReference type="Proteomes" id="UP000295620"/>
    </source>
</evidence>
<comment type="pathway">
    <text evidence="10">Porphyrin-containing compound metabolism; heme A biosynthesis; heme A from heme O: step 1/1.</text>
</comment>
<comment type="caution">
    <text evidence="13">The sequence shown here is derived from an EMBL/GenBank/DDBJ whole genome shotgun (WGS) entry which is preliminary data.</text>
</comment>
<gene>
    <name evidence="13" type="ORF">ATK78_4637</name>
</gene>
<dbReference type="PANTHER" id="PTHR23289:SF2">
    <property type="entry name" value="CYTOCHROME C OXIDASE ASSEMBLY PROTEIN COX15 HOMOLOG"/>
    <property type="match status" value="1"/>
</dbReference>
<dbReference type="PANTHER" id="PTHR23289">
    <property type="entry name" value="CYTOCHROME C OXIDASE ASSEMBLY PROTEIN COX15"/>
    <property type="match status" value="1"/>
</dbReference>
<feature type="transmembrane region" description="Helical" evidence="12">
    <location>
        <begin position="256"/>
        <end position="275"/>
    </location>
</feature>
<name>A0A4R6SQ37_9SPHI</name>
<dbReference type="AlphaFoldDB" id="A0A4R6SQ37"/>
<evidence type="ECO:0000256" key="2">
    <source>
        <dbReference type="ARBA" id="ARBA00004141"/>
    </source>
</evidence>
<reference evidence="13 14" key="1">
    <citation type="submission" date="2019-03" db="EMBL/GenBank/DDBJ databases">
        <title>Genomic Encyclopedia of Archaeal and Bacterial Type Strains, Phase II (KMG-II): from individual species to whole genera.</title>
        <authorList>
            <person name="Goeker M."/>
        </authorList>
    </citation>
    <scope>NUCLEOTIDE SEQUENCE [LARGE SCALE GENOMIC DNA]</scope>
    <source>
        <strain evidence="13 14">DSM 19035</strain>
    </source>
</reference>
<keyword evidence="7" id="KW-0408">Iron</keyword>
<dbReference type="GO" id="GO:0006784">
    <property type="term" value="P:heme A biosynthetic process"/>
    <property type="evidence" value="ECO:0007669"/>
    <property type="project" value="InterPro"/>
</dbReference>
<protein>
    <submittedName>
        <fullName evidence="13">Cytochrome c oxidase assembly protein subunit 15</fullName>
    </submittedName>
</protein>
<evidence type="ECO:0000256" key="8">
    <source>
        <dbReference type="ARBA" id="ARBA00023133"/>
    </source>
</evidence>
<evidence type="ECO:0000256" key="9">
    <source>
        <dbReference type="ARBA" id="ARBA00023136"/>
    </source>
</evidence>
<comment type="subcellular location">
    <subcellularLocation>
        <location evidence="2">Membrane</location>
        <topology evidence="2">Multi-pass membrane protein</topology>
    </subcellularLocation>
</comment>
<accession>A0A4R6SQ37</accession>
<evidence type="ECO:0000256" key="4">
    <source>
        <dbReference type="ARBA" id="ARBA00022723"/>
    </source>
</evidence>
<feature type="transmembrane region" description="Helical" evidence="12">
    <location>
        <begin position="12"/>
        <end position="32"/>
    </location>
</feature>
<sequence>MKSKNDRLIATWLYFGAGTIIIQILLGGVTRLTGSGLSITEWKPLMGFIPPIATDEWELSFEKYKQIAQFKLINSSFTLEDYKSIYFWEWLHRNWARFMGLCFILPFFFLLIKRKISNTLILPIFVLFLLGLLQGAIGWIMVKSGLNDTNIRVNHIRLSIHFMAAILLLAYTLWIAFKLSLKDLKMRHRLKCNLWSFLLLMALVTQLFYGALMAGTSAALAAPTWPTINGSYIPAQVYNQGFNINHLSSDLVTIQFIHRSLAYLICILTILIYIKTSSWKINRKLEVVRLVPLVIVFAQCALGIGTLLNCLNNDYKIYAALHQFMGLSLFISILLLHYLNIKKT</sequence>
<proteinExistence type="predicted"/>
<dbReference type="RefSeq" id="WP_133578420.1">
    <property type="nucleotide sequence ID" value="NZ_SNYC01000011.1"/>
</dbReference>
<keyword evidence="9 12" id="KW-0472">Membrane</keyword>
<feature type="transmembrane region" description="Helical" evidence="12">
    <location>
        <begin position="287"/>
        <end position="308"/>
    </location>
</feature>
<feature type="transmembrane region" description="Helical" evidence="12">
    <location>
        <begin position="160"/>
        <end position="177"/>
    </location>
</feature>
<dbReference type="GO" id="GO:0016020">
    <property type="term" value="C:membrane"/>
    <property type="evidence" value="ECO:0007669"/>
    <property type="project" value="UniProtKB-SubCell"/>
</dbReference>
<keyword evidence="5 12" id="KW-1133">Transmembrane helix</keyword>
<evidence type="ECO:0000256" key="1">
    <source>
        <dbReference type="ARBA" id="ARBA00001970"/>
    </source>
</evidence>
<dbReference type="OrthoDB" id="9793156at2"/>
<dbReference type="InterPro" id="IPR023754">
    <property type="entry name" value="HemeA_Synthase_type2"/>
</dbReference>
<feature type="transmembrane region" description="Helical" evidence="12">
    <location>
        <begin position="95"/>
        <end position="112"/>
    </location>
</feature>
<feature type="transmembrane region" description="Helical" evidence="12">
    <location>
        <begin position="320"/>
        <end position="339"/>
    </location>
</feature>
<comment type="cofactor">
    <cofactor evidence="1">
        <name>heme b</name>
        <dbReference type="ChEBI" id="CHEBI:60344"/>
    </cofactor>
</comment>
<dbReference type="GO" id="GO:0120547">
    <property type="term" value="F:heme A synthase activity"/>
    <property type="evidence" value="ECO:0007669"/>
    <property type="project" value="UniProtKB-EC"/>
</dbReference>
<evidence type="ECO:0000256" key="6">
    <source>
        <dbReference type="ARBA" id="ARBA00023002"/>
    </source>
</evidence>
<dbReference type="GO" id="GO:0046872">
    <property type="term" value="F:metal ion binding"/>
    <property type="evidence" value="ECO:0007669"/>
    <property type="project" value="UniProtKB-KW"/>
</dbReference>
<keyword evidence="4" id="KW-0479">Metal-binding</keyword>
<evidence type="ECO:0000313" key="13">
    <source>
        <dbReference type="EMBL" id="TDQ06174.1"/>
    </source>
</evidence>
<keyword evidence="3 12" id="KW-0812">Transmembrane</keyword>
<dbReference type="EMBL" id="SNYC01000011">
    <property type="protein sequence ID" value="TDQ06174.1"/>
    <property type="molecule type" value="Genomic_DNA"/>
</dbReference>
<evidence type="ECO:0000256" key="5">
    <source>
        <dbReference type="ARBA" id="ARBA00022989"/>
    </source>
</evidence>
<evidence type="ECO:0000256" key="11">
    <source>
        <dbReference type="ARBA" id="ARBA00048044"/>
    </source>
</evidence>
<dbReference type="InterPro" id="IPR003780">
    <property type="entry name" value="COX15/CtaA_fam"/>
</dbReference>
<evidence type="ECO:0000256" key="10">
    <source>
        <dbReference type="ARBA" id="ARBA00044501"/>
    </source>
</evidence>
<evidence type="ECO:0000256" key="7">
    <source>
        <dbReference type="ARBA" id="ARBA00023004"/>
    </source>
</evidence>
<evidence type="ECO:0000256" key="3">
    <source>
        <dbReference type="ARBA" id="ARBA00022692"/>
    </source>
</evidence>
<evidence type="ECO:0000256" key="12">
    <source>
        <dbReference type="SAM" id="Phobius"/>
    </source>
</evidence>
<feature type="transmembrane region" description="Helical" evidence="12">
    <location>
        <begin position="197"/>
        <end position="222"/>
    </location>
</feature>
<keyword evidence="8" id="KW-0350">Heme biosynthesis</keyword>
<dbReference type="Proteomes" id="UP000295620">
    <property type="component" value="Unassembled WGS sequence"/>
</dbReference>
<organism evidence="13 14">
    <name type="scientific">Pedobacter metabolipauper</name>
    <dbReference type="NCBI Taxonomy" id="425513"/>
    <lineage>
        <taxon>Bacteria</taxon>
        <taxon>Pseudomonadati</taxon>
        <taxon>Bacteroidota</taxon>
        <taxon>Sphingobacteriia</taxon>
        <taxon>Sphingobacteriales</taxon>
        <taxon>Sphingobacteriaceae</taxon>
        <taxon>Pedobacter</taxon>
    </lineage>
</organism>
<feature type="transmembrane region" description="Helical" evidence="12">
    <location>
        <begin position="119"/>
        <end position="140"/>
    </location>
</feature>
<keyword evidence="6" id="KW-0560">Oxidoreductase</keyword>